<evidence type="ECO:0000259" key="4">
    <source>
        <dbReference type="PROSITE" id="PS51000"/>
    </source>
</evidence>
<keyword evidence="3" id="KW-0804">Transcription</keyword>
<dbReference type="InterPro" id="IPR018356">
    <property type="entry name" value="Tscrpt_reg_HTH_DeoR_CS"/>
</dbReference>
<protein>
    <submittedName>
        <fullName evidence="5">DeoR family transcriptional regulator</fullName>
    </submittedName>
</protein>
<accession>A0A8J3PHR6</accession>
<dbReference type="SMART" id="SM01134">
    <property type="entry name" value="DeoRC"/>
    <property type="match status" value="1"/>
</dbReference>
<evidence type="ECO:0000256" key="1">
    <source>
        <dbReference type="ARBA" id="ARBA00023015"/>
    </source>
</evidence>
<feature type="domain" description="HTH deoR-type" evidence="4">
    <location>
        <begin position="10"/>
        <end position="65"/>
    </location>
</feature>
<dbReference type="Gene3D" id="1.10.10.10">
    <property type="entry name" value="Winged helix-like DNA-binding domain superfamily/Winged helix DNA-binding domain"/>
    <property type="match status" value="1"/>
</dbReference>
<dbReference type="AlphaFoldDB" id="A0A8J3PHR6"/>
<dbReference type="InterPro" id="IPR036390">
    <property type="entry name" value="WH_DNA-bd_sf"/>
</dbReference>
<organism evidence="5 6">
    <name type="scientific">Catellatospora methionotrophica</name>
    <dbReference type="NCBI Taxonomy" id="121620"/>
    <lineage>
        <taxon>Bacteria</taxon>
        <taxon>Bacillati</taxon>
        <taxon>Actinomycetota</taxon>
        <taxon>Actinomycetes</taxon>
        <taxon>Micromonosporales</taxon>
        <taxon>Micromonosporaceae</taxon>
        <taxon>Catellatospora</taxon>
    </lineage>
</organism>
<dbReference type="Proteomes" id="UP000660339">
    <property type="component" value="Unassembled WGS sequence"/>
</dbReference>
<dbReference type="GO" id="GO:0003677">
    <property type="term" value="F:DNA binding"/>
    <property type="evidence" value="ECO:0007669"/>
    <property type="project" value="UniProtKB-KW"/>
</dbReference>
<dbReference type="InterPro" id="IPR001034">
    <property type="entry name" value="DeoR_HTH"/>
</dbReference>
<evidence type="ECO:0000256" key="2">
    <source>
        <dbReference type="ARBA" id="ARBA00023125"/>
    </source>
</evidence>
<dbReference type="PANTHER" id="PTHR30363">
    <property type="entry name" value="HTH-TYPE TRANSCRIPTIONAL REGULATOR SRLR-RELATED"/>
    <property type="match status" value="1"/>
</dbReference>
<evidence type="ECO:0000313" key="5">
    <source>
        <dbReference type="EMBL" id="GIG18151.1"/>
    </source>
</evidence>
<gene>
    <name evidence="5" type="ORF">Cme02nite_64830</name>
</gene>
<dbReference type="PRINTS" id="PR00037">
    <property type="entry name" value="HTHLACR"/>
</dbReference>
<proteinExistence type="predicted"/>
<dbReference type="PANTHER" id="PTHR30363:SF58">
    <property type="entry name" value="REGULATORY PROTEIN, DEOR FAMILY"/>
    <property type="match status" value="1"/>
</dbReference>
<dbReference type="PROSITE" id="PS51000">
    <property type="entry name" value="HTH_DEOR_2"/>
    <property type="match status" value="1"/>
</dbReference>
<evidence type="ECO:0000256" key="3">
    <source>
        <dbReference type="ARBA" id="ARBA00023163"/>
    </source>
</evidence>
<dbReference type="SUPFAM" id="SSF100950">
    <property type="entry name" value="NagB/RpiA/CoA transferase-like"/>
    <property type="match status" value="1"/>
</dbReference>
<evidence type="ECO:0000313" key="6">
    <source>
        <dbReference type="Proteomes" id="UP000660339"/>
    </source>
</evidence>
<dbReference type="Pfam" id="PF08220">
    <property type="entry name" value="HTH_DeoR"/>
    <property type="match status" value="1"/>
</dbReference>
<dbReference type="SUPFAM" id="SSF46785">
    <property type="entry name" value="Winged helix' DNA-binding domain"/>
    <property type="match status" value="1"/>
</dbReference>
<keyword evidence="2" id="KW-0238">DNA-binding</keyword>
<sequence>MAKKAGARDPSSRQQMIADHVMSEGTAVAQELAEQFGVSLVTMHRDLDELVRRGIVRKYRGGVTALPSSVFESNVTFRLNTAVPEKQAIAQLTRSLVEPGMSVLLDDSTTTLAIAEALRDISPLIIITNFMPIIRLVVGWDDVHLISLGGEYNPMHDSFIGVPCAQAAQSLRADVGFFSFSGIDNAGVYHQEQEVVFTKRAMIGAAARRIVVVDHTKLNRTALHRVAPLTDFEQVVTDDKAPSTVVEGLRRQINVLVASPPHS</sequence>
<dbReference type="PROSITE" id="PS00894">
    <property type="entry name" value="HTH_DEOR_1"/>
    <property type="match status" value="1"/>
</dbReference>
<dbReference type="GO" id="GO:0003700">
    <property type="term" value="F:DNA-binding transcription factor activity"/>
    <property type="evidence" value="ECO:0007669"/>
    <property type="project" value="InterPro"/>
</dbReference>
<keyword evidence="6" id="KW-1185">Reference proteome</keyword>
<reference evidence="5" key="1">
    <citation type="submission" date="2021-01" db="EMBL/GenBank/DDBJ databases">
        <title>Whole genome shotgun sequence of Catellatospora methionotrophica NBRC 14553.</title>
        <authorList>
            <person name="Komaki H."/>
            <person name="Tamura T."/>
        </authorList>
    </citation>
    <scope>NUCLEOTIDE SEQUENCE</scope>
    <source>
        <strain evidence="5">NBRC 14553</strain>
    </source>
</reference>
<dbReference type="EMBL" id="BONJ01000037">
    <property type="protein sequence ID" value="GIG18151.1"/>
    <property type="molecule type" value="Genomic_DNA"/>
</dbReference>
<keyword evidence="1" id="KW-0805">Transcription regulation</keyword>
<dbReference type="InterPro" id="IPR037171">
    <property type="entry name" value="NagB/RpiA_transferase-like"/>
</dbReference>
<dbReference type="InterPro" id="IPR050313">
    <property type="entry name" value="Carb_Metab_HTH_regulators"/>
</dbReference>
<dbReference type="Pfam" id="PF00455">
    <property type="entry name" value="DeoRC"/>
    <property type="match status" value="1"/>
</dbReference>
<comment type="caution">
    <text evidence="5">The sequence shown here is derived from an EMBL/GenBank/DDBJ whole genome shotgun (WGS) entry which is preliminary data.</text>
</comment>
<name>A0A8J3PHR6_9ACTN</name>
<dbReference type="InterPro" id="IPR036388">
    <property type="entry name" value="WH-like_DNA-bd_sf"/>
</dbReference>
<dbReference type="SMART" id="SM00420">
    <property type="entry name" value="HTH_DEOR"/>
    <property type="match status" value="1"/>
</dbReference>
<dbReference type="RefSeq" id="WP_166385937.1">
    <property type="nucleotide sequence ID" value="NZ_BAAATT010000002.1"/>
</dbReference>
<dbReference type="InterPro" id="IPR014036">
    <property type="entry name" value="DeoR-like_C"/>
</dbReference>